<keyword evidence="2" id="KW-0723">Serine/threonine-protein kinase</keyword>
<reference evidence="21 22" key="1">
    <citation type="journal article" date="2022" name="Cell">
        <title>Repeat-based holocentromeres influence genome architecture and karyotype evolution.</title>
        <authorList>
            <person name="Hofstatter P.G."/>
            <person name="Thangavel G."/>
            <person name="Lux T."/>
            <person name="Neumann P."/>
            <person name="Vondrak T."/>
            <person name="Novak P."/>
            <person name="Zhang M."/>
            <person name="Costa L."/>
            <person name="Castellani M."/>
            <person name="Scott A."/>
            <person name="Toegelov H."/>
            <person name="Fuchs J."/>
            <person name="Mata-Sucre Y."/>
            <person name="Dias Y."/>
            <person name="Vanzela A.L.L."/>
            <person name="Huettel B."/>
            <person name="Almeida C.C.S."/>
            <person name="Simkova H."/>
            <person name="Souza G."/>
            <person name="Pedrosa-Harand A."/>
            <person name="Macas J."/>
            <person name="Mayer K.F.X."/>
            <person name="Houben A."/>
            <person name="Marques A."/>
        </authorList>
    </citation>
    <scope>NUCLEOTIDE SEQUENCE [LARGE SCALE GENOMIC DNA]</scope>
    <source>
        <strain evidence="21">RhyTen1mFocal</strain>
    </source>
</reference>
<gene>
    <name evidence="21" type="ORF">LUZ61_011133</name>
</gene>
<dbReference type="InterPro" id="IPR008271">
    <property type="entry name" value="Ser/Thr_kinase_AS"/>
</dbReference>
<dbReference type="Pfam" id="PF13947">
    <property type="entry name" value="GUB_WAK_bind"/>
    <property type="match status" value="1"/>
</dbReference>
<dbReference type="InterPro" id="IPR001881">
    <property type="entry name" value="EGF-like_Ca-bd_dom"/>
</dbReference>
<keyword evidence="10 17" id="KW-1133">Transmembrane helix</keyword>
<evidence type="ECO:0000256" key="11">
    <source>
        <dbReference type="ARBA" id="ARBA00023136"/>
    </source>
</evidence>
<keyword evidence="7 15" id="KW-0547">Nucleotide-binding</keyword>
<keyword evidence="6 18" id="KW-0732">Signal</keyword>
<keyword evidence="13" id="KW-0325">Glycoprotein</keyword>
<evidence type="ECO:0000256" key="16">
    <source>
        <dbReference type="SAM" id="MobiDB-lite"/>
    </source>
</evidence>
<evidence type="ECO:0000256" key="17">
    <source>
        <dbReference type="SAM" id="Phobius"/>
    </source>
</evidence>
<dbReference type="PANTHER" id="PTHR27005">
    <property type="entry name" value="WALL-ASSOCIATED RECEPTOR KINASE-LIKE 21"/>
    <property type="match status" value="1"/>
</dbReference>
<dbReference type="PANTHER" id="PTHR27005:SF436">
    <property type="entry name" value="WALL-ASSOCIATED RECEPTOR KINASE-LIKE PROTEIN 9"/>
    <property type="match status" value="1"/>
</dbReference>
<dbReference type="InterPro" id="IPR017441">
    <property type="entry name" value="Protein_kinase_ATP_BS"/>
</dbReference>
<dbReference type="InterPro" id="IPR045274">
    <property type="entry name" value="WAK-like"/>
</dbReference>
<dbReference type="PROSITE" id="PS01187">
    <property type="entry name" value="EGF_CA"/>
    <property type="match status" value="1"/>
</dbReference>
<dbReference type="InterPro" id="IPR000152">
    <property type="entry name" value="EGF-type_Asp/Asn_hydroxyl_site"/>
</dbReference>
<dbReference type="Gene3D" id="2.10.25.10">
    <property type="entry name" value="Laminin"/>
    <property type="match status" value="2"/>
</dbReference>
<dbReference type="InterPro" id="IPR025287">
    <property type="entry name" value="WAK_GUB"/>
</dbReference>
<dbReference type="PROSITE" id="PS00010">
    <property type="entry name" value="ASX_HYDROXYL"/>
    <property type="match status" value="1"/>
</dbReference>
<keyword evidence="4" id="KW-0808">Transferase</keyword>
<evidence type="ECO:0000256" key="3">
    <source>
        <dbReference type="ARBA" id="ARBA00022536"/>
    </source>
</evidence>
<dbReference type="CDD" id="cd14066">
    <property type="entry name" value="STKc_IRAK"/>
    <property type="match status" value="1"/>
</dbReference>
<evidence type="ECO:0000256" key="7">
    <source>
        <dbReference type="ARBA" id="ARBA00022741"/>
    </source>
</evidence>
<evidence type="ECO:0000313" key="22">
    <source>
        <dbReference type="Proteomes" id="UP001210211"/>
    </source>
</evidence>
<keyword evidence="12" id="KW-1015">Disulfide bond</keyword>
<dbReference type="GO" id="GO:0030247">
    <property type="term" value="F:polysaccharide binding"/>
    <property type="evidence" value="ECO:0007669"/>
    <property type="project" value="InterPro"/>
</dbReference>
<dbReference type="GO" id="GO:0005509">
    <property type="term" value="F:calcium ion binding"/>
    <property type="evidence" value="ECO:0007669"/>
    <property type="project" value="InterPro"/>
</dbReference>
<keyword evidence="11 17" id="KW-0472">Membrane</keyword>
<dbReference type="FunFam" id="2.10.25.10:FF:000355">
    <property type="entry name" value="Wall-associated receptor kinase 3"/>
    <property type="match status" value="1"/>
</dbReference>
<name>A0AAD6F0B3_9POAL</name>
<dbReference type="Pfam" id="PF00069">
    <property type="entry name" value="Pkinase"/>
    <property type="match status" value="1"/>
</dbReference>
<dbReference type="EMBL" id="JAMRDG010000001">
    <property type="protein sequence ID" value="KAJ3707428.1"/>
    <property type="molecule type" value="Genomic_DNA"/>
</dbReference>
<evidence type="ECO:0000256" key="6">
    <source>
        <dbReference type="ARBA" id="ARBA00022729"/>
    </source>
</evidence>
<evidence type="ECO:0000259" key="19">
    <source>
        <dbReference type="PROSITE" id="PS50011"/>
    </source>
</evidence>
<evidence type="ECO:0000256" key="8">
    <source>
        <dbReference type="ARBA" id="ARBA00022777"/>
    </source>
</evidence>
<dbReference type="Proteomes" id="UP001210211">
    <property type="component" value="Unassembled WGS sequence"/>
</dbReference>
<dbReference type="SUPFAM" id="SSF57196">
    <property type="entry name" value="EGF/Laminin"/>
    <property type="match status" value="1"/>
</dbReference>
<comment type="subcellular location">
    <subcellularLocation>
        <location evidence="1">Membrane</location>
        <topology evidence="1">Single-pass type I membrane protein</topology>
    </subcellularLocation>
</comment>
<evidence type="ECO:0000256" key="18">
    <source>
        <dbReference type="SAM" id="SignalP"/>
    </source>
</evidence>
<evidence type="ECO:0000256" key="13">
    <source>
        <dbReference type="ARBA" id="ARBA00023180"/>
    </source>
</evidence>
<dbReference type="SMART" id="SM00220">
    <property type="entry name" value="S_TKc"/>
    <property type="match status" value="1"/>
</dbReference>
<evidence type="ECO:0000256" key="2">
    <source>
        <dbReference type="ARBA" id="ARBA00022527"/>
    </source>
</evidence>
<dbReference type="GO" id="GO:0005524">
    <property type="term" value="F:ATP binding"/>
    <property type="evidence" value="ECO:0007669"/>
    <property type="project" value="UniProtKB-UniRule"/>
</dbReference>
<evidence type="ECO:0000256" key="4">
    <source>
        <dbReference type="ARBA" id="ARBA00022679"/>
    </source>
</evidence>
<dbReference type="InterPro" id="IPR018097">
    <property type="entry name" value="EGF_Ca-bd_CS"/>
</dbReference>
<evidence type="ECO:0000256" key="1">
    <source>
        <dbReference type="ARBA" id="ARBA00004479"/>
    </source>
</evidence>
<accession>A0AAD6F0B3</accession>
<protein>
    <submittedName>
        <fullName evidence="21">Uncharacterized protein</fullName>
    </submittedName>
</protein>
<comment type="caution">
    <text evidence="21">The sequence shown here is derived from an EMBL/GenBank/DDBJ whole genome shotgun (WGS) entry which is preliminary data.</text>
</comment>
<keyword evidence="8" id="KW-0418">Kinase</keyword>
<evidence type="ECO:0000256" key="14">
    <source>
        <dbReference type="PROSITE-ProRule" id="PRU00076"/>
    </source>
</evidence>
<dbReference type="FunFam" id="1.10.510.10:FF:000084">
    <property type="entry name" value="Wall-associated receptor kinase 2"/>
    <property type="match status" value="1"/>
</dbReference>
<feature type="domain" description="Protein kinase" evidence="19">
    <location>
        <begin position="420"/>
        <end position="702"/>
    </location>
</feature>
<dbReference type="Gene3D" id="3.30.200.20">
    <property type="entry name" value="Phosphorylase Kinase, domain 1"/>
    <property type="match status" value="1"/>
</dbReference>
<dbReference type="GO" id="GO:0005886">
    <property type="term" value="C:plasma membrane"/>
    <property type="evidence" value="ECO:0007669"/>
    <property type="project" value="TreeGrafter"/>
</dbReference>
<evidence type="ECO:0000313" key="21">
    <source>
        <dbReference type="EMBL" id="KAJ3707428.1"/>
    </source>
</evidence>
<feature type="signal peptide" evidence="18">
    <location>
        <begin position="1"/>
        <end position="25"/>
    </location>
</feature>
<feature type="region of interest" description="Disordered" evidence="16">
    <location>
        <begin position="712"/>
        <end position="738"/>
    </location>
</feature>
<evidence type="ECO:0000256" key="9">
    <source>
        <dbReference type="ARBA" id="ARBA00022840"/>
    </source>
</evidence>
<dbReference type="SUPFAM" id="SSF56112">
    <property type="entry name" value="Protein kinase-like (PK-like)"/>
    <property type="match status" value="1"/>
</dbReference>
<dbReference type="PROSITE" id="PS00108">
    <property type="entry name" value="PROTEIN_KINASE_ST"/>
    <property type="match status" value="1"/>
</dbReference>
<keyword evidence="5 17" id="KW-0812">Transmembrane</keyword>
<organism evidence="21 22">
    <name type="scientific">Rhynchospora tenuis</name>
    <dbReference type="NCBI Taxonomy" id="198213"/>
    <lineage>
        <taxon>Eukaryota</taxon>
        <taxon>Viridiplantae</taxon>
        <taxon>Streptophyta</taxon>
        <taxon>Embryophyta</taxon>
        <taxon>Tracheophyta</taxon>
        <taxon>Spermatophyta</taxon>
        <taxon>Magnoliopsida</taxon>
        <taxon>Liliopsida</taxon>
        <taxon>Poales</taxon>
        <taxon>Cyperaceae</taxon>
        <taxon>Cyperoideae</taxon>
        <taxon>Rhynchosporeae</taxon>
        <taxon>Rhynchospora</taxon>
    </lineage>
</organism>
<feature type="chain" id="PRO_5041931740" evidence="18">
    <location>
        <begin position="26"/>
        <end position="738"/>
    </location>
</feature>
<comment type="caution">
    <text evidence="14">Lacks conserved residue(s) required for the propagation of feature annotation.</text>
</comment>
<keyword evidence="9 15" id="KW-0067">ATP-binding</keyword>
<feature type="domain" description="EGF-like" evidence="20">
    <location>
        <begin position="296"/>
        <end position="337"/>
    </location>
</feature>
<dbReference type="GO" id="GO:0004674">
    <property type="term" value="F:protein serine/threonine kinase activity"/>
    <property type="evidence" value="ECO:0007669"/>
    <property type="project" value="UniProtKB-KW"/>
</dbReference>
<sequence>MLFHCAKEMMLAVLLLLFQINRAAAALVGLPGCLTTCGNITIPYPFGIGKGCYFEGFNLTCDFASQPPKLFFGDGTIEVIEISLLESIMRLRSTLLTSLPSEEKELVIGLPPQPSFSLVLTQSPLIAVGCNIIANILGDKGAVAACMPLCPVNKTGHTCSGIVCSQASARVQIGGPFTIRISPLKLNGSNTFYGSIKNTALLVEQEWLDKHVIELIKFLNPFSNDQQRESMVVPFVLDWSITHDGTNGCLEAQKNVSVYQCLSAHHVCSDALFDGYRCKCKPGYEGNAYLTNGCEDIDECQHPDIYPCHGICINFPGTYQCKCPKGKHGNAVAGECISNWAARAGFLIGVVTTVSIALLILALTVLLCKLKKINEKILRKKHFLQNRGLLLQQLLCFNEDVAGRMKIFSIEELDLATNKFDQTRLLGRGGHGEVYKGILSDKHVVAIKKSRIVVKREIDQFINEVAILSQIKHRNVVRLFGCCLETEVPLLVFEFISNGTLSDHLHAESNCCLSWDDRLRIALETARALAYLHTAAPVPVFHRDIKSSNIMLDETLTAKVSDFGASRSVSIDQTRITTAVQGTYGYLDPEYFYTSRLTDKSDVYSFGVILVELLTRETPHAFSRSEEGTLVSYFTSLQRDNHVVEILDPQILQQGRNAQLEGVAELAEVCLRLKGEERPTMKEVEMRLEELMFQKRHVHPWTVESSVEQQRLQQFQGETTTRQYSFEQELENSSSFPR</sequence>
<dbReference type="PROSITE" id="PS50011">
    <property type="entry name" value="PROTEIN_KINASE_DOM"/>
    <property type="match status" value="1"/>
</dbReference>
<feature type="transmembrane region" description="Helical" evidence="17">
    <location>
        <begin position="346"/>
        <end position="370"/>
    </location>
</feature>
<dbReference type="PROSITE" id="PS00107">
    <property type="entry name" value="PROTEIN_KINASE_ATP"/>
    <property type="match status" value="1"/>
</dbReference>
<evidence type="ECO:0000256" key="15">
    <source>
        <dbReference type="PROSITE-ProRule" id="PRU10141"/>
    </source>
</evidence>
<dbReference type="SMART" id="SM00181">
    <property type="entry name" value="EGF"/>
    <property type="match status" value="2"/>
</dbReference>
<dbReference type="InterPro" id="IPR000719">
    <property type="entry name" value="Prot_kinase_dom"/>
</dbReference>
<dbReference type="AlphaFoldDB" id="A0AAD6F0B3"/>
<dbReference type="PROSITE" id="PS50026">
    <property type="entry name" value="EGF_3"/>
    <property type="match status" value="1"/>
</dbReference>
<feature type="binding site" evidence="15">
    <location>
        <position position="455"/>
    </location>
    <ligand>
        <name>ATP</name>
        <dbReference type="ChEBI" id="CHEBI:30616"/>
    </ligand>
</feature>
<dbReference type="InterPro" id="IPR000742">
    <property type="entry name" value="EGF"/>
</dbReference>
<keyword evidence="22" id="KW-1185">Reference proteome</keyword>
<dbReference type="Gene3D" id="1.10.510.10">
    <property type="entry name" value="Transferase(Phosphotransferase) domain 1"/>
    <property type="match status" value="1"/>
</dbReference>
<evidence type="ECO:0000256" key="12">
    <source>
        <dbReference type="ARBA" id="ARBA00023157"/>
    </source>
</evidence>
<keyword evidence="3 14" id="KW-0245">EGF-like domain</keyword>
<evidence type="ECO:0000256" key="10">
    <source>
        <dbReference type="ARBA" id="ARBA00022989"/>
    </source>
</evidence>
<evidence type="ECO:0000256" key="5">
    <source>
        <dbReference type="ARBA" id="ARBA00022692"/>
    </source>
</evidence>
<dbReference type="GO" id="GO:0007166">
    <property type="term" value="P:cell surface receptor signaling pathway"/>
    <property type="evidence" value="ECO:0007669"/>
    <property type="project" value="InterPro"/>
</dbReference>
<dbReference type="CDD" id="cd00054">
    <property type="entry name" value="EGF_CA"/>
    <property type="match status" value="1"/>
</dbReference>
<dbReference type="FunFam" id="3.30.200.20:FF:000043">
    <property type="entry name" value="Wall-associated receptor kinase 2"/>
    <property type="match status" value="1"/>
</dbReference>
<dbReference type="Pfam" id="PF07645">
    <property type="entry name" value="EGF_CA"/>
    <property type="match status" value="1"/>
</dbReference>
<dbReference type="InterPro" id="IPR011009">
    <property type="entry name" value="Kinase-like_dom_sf"/>
</dbReference>
<evidence type="ECO:0000259" key="20">
    <source>
        <dbReference type="PROSITE" id="PS50026"/>
    </source>
</evidence>
<dbReference type="SMART" id="SM00179">
    <property type="entry name" value="EGF_CA"/>
    <property type="match status" value="2"/>
</dbReference>
<dbReference type="InterPro" id="IPR049883">
    <property type="entry name" value="NOTCH1_EGF-like"/>
</dbReference>
<proteinExistence type="predicted"/>